<dbReference type="RefSeq" id="WP_371163071.1">
    <property type="nucleotide sequence ID" value="NZ_JBEDNX010000007.1"/>
</dbReference>
<evidence type="ECO:0000313" key="3">
    <source>
        <dbReference type="Proteomes" id="UP001567572"/>
    </source>
</evidence>
<feature type="transmembrane region" description="Helical" evidence="1">
    <location>
        <begin position="31"/>
        <end position="53"/>
    </location>
</feature>
<keyword evidence="1" id="KW-0812">Transmembrane</keyword>
<evidence type="ECO:0000256" key="1">
    <source>
        <dbReference type="SAM" id="Phobius"/>
    </source>
</evidence>
<dbReference type="AlphaFoldDB" id="A0ABD5M438"/>
<evidence type="ECO:0000313" key="2">
    <source>
        <dbReference type="EMBL" id="MEZ3165034.1"/>
    </source>
</evidence>
<dbReference type="EMBL" id="JBEDNY010000005">
    <property type="protein sequence ID" value="MEZ3165034.1"/>
    <property type="molecule type" value="Genomic_DNA"/>
</dbReference>
<comment type="caution">
    <text evidence="2">The sequence shown here is derived from an EMBL/GenBank/DDBJ whole genome shotgun (WGS) entry which is preliminary data.</text>
</comment>
<reference evidence="2 3" key="1">
    <citation type="submission" date="2024-06" db="EMBL/GenBank/DDBJ databases">
        <title>Halorubrum miltondacostae sp. nov., a potential PHA producer isolated from an inland solar saltern in Rio Maior, Portugal.</title>
        <authorList>
            <person name="Albuquerque L."/>
            <person name="Viver T."/>
            <person name="Barroso C."/>
            <person name="Claudino R."/>
            <person name="Galvan M."/>
            <person name="Simoes G."/>
            <person name="Lobo Da Cunha A."/>
            <person name="Egas C."/>
        </authorList>
    </citation>
    <scope>NUCLEOTIDE SEQUENCE [LARGE SCALE GENOMIC DNA]</scope>
    <source>
        <strain evidence="2 3">RMP-11</strain>
    </source>
</reference>
<sequence>MVGVIGTIRYITNTYLSKAAGNFFQFGRQQWLLLLIITIGGSALLGVAPLEALKAVGSVALRRTTALWGINSFRRLVTIGAVDILIWEGITLVGCVVAGLRLYQNTDD</sequence>
<keyword evidence="1" id="KW-1133">Transmembrane helix</keyword>
<organism evidence="2 3">
    <name type="scientific">Halorubrum miltondacostae</name>
    <dbReference type="NCBI Taxonomy" id="3076378"/>
    <lineage>
        <taxon>Archaea</taxon>
        <taxon>Methanobacteriati</taxon>
        <taxon>Methanobacteriota</taxon>
        <taxon>Stenosarchaea group</taxon>
        <taxon>Halobacteria</taxon>
        <taxon>Halobacteriales</taxon>
        <taxon>Haloferacaceae</taxon>
        <taxon>Halorubrum</taxon>
    </lineage>
</organism>
<gene>
    <name evidence="2" type="ORF">ABNG04_14345</name>
</gene>
<name>A0ABD5M438_9EURY</name>
<protein>
    <submittedName>
        <fullName evidence="2">Uncharacterized protein</fullName>
    </submittedName>
</protein>
<proteinExistence type="predicted"/>
<accession>A0ABD5M438</accession>
<dbReference type="Proteomes" id="UP001567572">
    <property type="component" value="Unassembled WGS sequence"/>
</dbReference>
<feature type="transmembrane region" description="Helical" evidence="1">
    <location>
        <begin position="84"/>
        <end position="103"/>
    </location>
</feature>
<keyword evidence="3" id="KW-1185">Reference proteome</keyword>
<keyword evidence="1" id="KW-0472">Membrane</keyword>